<dbReference type="SUPFAM" id="SSF54631">
    <property type="entry name" value="CBS-domain pair"/>
    <property type="match status" value="1"/>
</dbReference>
<evidence type="ECO:0000259" key="3">
    <source>
        <dbReference type="PROSITE" id="PS51371"/>
    </source>
</evidence>
<dbReference type="PROSITE" id="PS51371">
    <property type="entry name" value="CBS"/>
    <property type="match status" value="2"/>
</dbReference>
<comment type="caution">
    <text evidence="4">The sequence shown here is derived from an EMBL/GenBank/DDBJ whole genome shotgun (WGS) entry which is preliminary data.</text>
</comment>
<proteinExistence type="predicted"/>
<dbReference type="RefSeq" id="WP_344313596.1">
    <property type="nucleotide sequence ID" value="NZ_BAAANY010000025.1"/>
</dbReference>
<dbReference type="SMART" id="SM00116">
    <property type="entry name" value="CBS"/>
    <property type="match status" value="2"/>
</dbReference>
<keyword evidence="5" id="KW-1185">Reference proteome</keyword>
<dbReference type="InterPro" id="IPR051257">
    <property type="entry name" value="Diverse_CBS-Domain"/>
</dbReference>
<dbReference type="Gene3D" id="3.10.580.10">
    <property type="entry name" value="CBS-domain"/>
    <property type="match status" value="1"/>
</dbReference>
<dbReference type="InterPro" id="IPR044725">
    <property type="entry name" value="CBSX3_CBS_dom"/>
</dbReference>
<dbReference type="InterPro" id="IPR046342">
    <property type="entry name" value="CBS_dom_sf"/>
</dbReference>
<feature type="domain" description="CBS" evidence="3">
    <location>
        <begin position="87"/>
        <end position="142"/>
    </location>
</feature>
<feature type="domain" description="CBS" evidence="3">
    <location>
        <begin position="8"/>
        <end position="77"/>
    </location>
</feature>
<protein>
    <submittedName>
        <fullName evidence="4">CBS domain-containing protein</fullName>
    </submittedName>
</protein>
<evidence type="ECO:0000256" key="2">
    <source>
        <dbReference type="PROSITE-ProRule" id="PRU00703"/>
    </source>
</evidence>
<dbReference type="CDD" id="cd04623">
    <property type="entry name" value="CBS_pair_bac_euk"/>
    <property type="match status" value="1"/>
</dbReference>
<keyword evidence="1 2" id="KW-0129">CBS domain</keyword>
<evidence type="ECO:0000256" key="1">
    <source>
        <dbReference type="ARBA" id="ARBA00023122"/>
    </source>
</evidence>
<sequence length="155" mass="16528">MRIRDIIRTKGAEVATITPSASVSQLLALLAAHNIGALPVVAGDADMDITATAANHPVVGMVSERDVVRRLHDSGDGLLERPVADIMSRKVTSCAPGDAVDDIMRVMTDRRIRHVPVVEDGHLIGIVSIGDIVKSRIGELEEHRSHLEAYIASGG</sequence>
<evidence type="ECO:0000313" key="5">
    <source>
        <dbReference type="Proteomes" id="UP001500618"/>
    </source>
</evidence>
<dbReference type="InterPro" id="IPR000644">
    <property type="entry name" value="CBS_dom"/>
</dbReference>
<dbReference type="PANTHER" id="PTHR43080">
    <property type="entry name" value="CBS DOMAIN-CONTAINING PROTEIN CBSX3, MITOCHONDRIAL"/>
    <property type="match status" value="1"/>
</dbReference>
<dbReference type="PANTHER" id="PTHR43080:SF2">
    <property type="entry name" value="CBS DOMAIN-CONTAINING PROTEIN"/>
    <property type="match status" value="1"/>
</dbReference>
<dbReference type="Proteomes" id="UP001500618">
    <property type="component" value="Unassembled WGS sequence"/>
</dbReference>
<accession>A0ABN2ICC2</accession>
<gene>
    <name evidence="4" type="ORF">GCM10009765_59480</name>
</gene>
<organism evidence="4 5">
    <name type="scientific">Fodinicola feengrottensis</name>
    <dbReference type="NCBI Taxonomy" id="435914"/>
    <lineage>
        <taxon>Bacteria</taxon>
        <taxon>Bacillati</taxon>
        <taxon>Actinomycetota</taxon>
        <taxon>Actinomycetes</taxon>
        <taxon>Mycobacteriales</taxon>
        <taxon>Fodinicola</taxon>
    </lineage>
</organism>
<evidence type="ECO:0000313" key="4">
    <source>
        <dbReference type="EMBL" id="GAA1702099.1"/>
    </source>
</evidence>
<reference evidence="4 5" key="1">
    <citation type="journal article" date="2019" name="Int. J. Syst. Evol. Microbiol.">
        <title>The Global Catalogue of Microorganisms (GCM) 10K type strain sequencing project: providing services to taxonomists for standard genome sequencing and annotation.</title>
        <authorList>
            <consortium name="The Broad Institute Genomics Platform"/>
            <consortium name="The Broad Institute Genome Sequencing Center for Infectious Disease"/>
            <person name="Wu L."/>
            <person name="Ma J."/>
        </authorList>
    </citation>
    <scope>NUCLEOTIDE SEQUENCE [LARGE SCALE GENOMIC DNA]</scope>
    <source>
        <strain evidence="4 5">JCM 14718</strain>
    </source>
</reference>
<dbReference type="Pfam" id="PF00571">
    <property type="entry name" value="CBS"/>
    <property type="match status" value="2"/>
</dbReference>
<dbReference type="EMBL" id="BAAANY010000025">
    <property type="protein sequence ID" value="GAA1702099.1"/>
    <property type="molecule type" value="Genomic_DNA"/>
</dbReference>
<name>A0ABN2ICC2_9ACTN</name>